<dbReference type="AlphaFoldDB" id="A0A0K1JQQ6"/>
<dbReference type="EMBL" id="CP011112">
    <property type="protein sequence ID" value="AKU19054.1"/>
    <property type="molecule type" value="Genomic_DNA"/>
</dbReference>
<evidence type="ECO:0000313" key="3">
    <source>
        <dbReference type="EMBL" id="AKU19054.1"/>
    </source>
</evidence>
<dbReference type="InterPro" id="IPR010994">
    <property type="entry name" value="RuvA_2-like"/>
</dbReference>
<dbReference type="Pfam" id="PF10531">
    <property type="entry name" value="SLBB"/>
    <property type="match status" value="1"/>
</dbReference>
<dbReference type="PANTHER" id="PTHR21180:SF32">
    <property type="entry name" value="ENDONUCLEASE_EXONUCLEASE_PHOSPHATASE FAMILY DOMAIN-CONTAINING PROTEIN 1"/>
    <property type="match status" value="1"/>
</dbReference>
<feature type="region of interest" description="Disordered" evidence="1">
    <location>
        <begin position="57"/>
        <end position="99"/>
    </location>
</feature>
<keyword evidence="4" id="KW-1185">Reference proteome</keyword>
<feature type="compositionally biased region" description="Low complexity" evidence="1">
    <location>
        <begin position="62"/>
        <end position="75"/>
    </location>
</feature>
<organism evidence="3 4">
    <name type="scientific">Luteipulveratus mongoliensis</name>
    <dbReference type="NCBI Taxonomy" id="571913"/>
    <lineage>
        <taxon>Bacteria</taxon>
        <taxon>Bacillati</taxon>
        <taxon>Actinomycetota</taxon>
        <taxon>Actinomycetes</taxon>
        <taxon>Micrococcales</taxon>
        <taxon>Dermacoccaceae</taxon>
        <taxon>Luteipulveratus</taxon>
    </lineage>
</organism>
<evidence type="ECO:0000313" key="4">
    <source>
        <dbReference type="Proteomes" id="UP000066480"/>
    </source>
</evidence>
<dbReference type="SUPFAM" id="SSF47781">
    <property type="entry name" value="RuvA domain 2-like"/>
    <property type="match status" value="1"/>
</dbReference>
<accession>A0A0K1JQQ6</accession>
<gene>
    <name evidence="3" type="ORF">VV02_17750</name>
</gene>
<name>A0A0K1JQQ6_9MICO</name>
<dbReference type="InterPro" id="IPR051675">
    <property type="entry name" value="Endo/Exo/Phosphatase_dom_1"/>
</dbReference>
<proteinExistence type="predicted"/>
<evidence type="ECO:0000259" key="2">
    <source>
        <dbReference type="Pfam" id="PF10531"/>
    </source>
</evidence>
<protein>
    <submittedName>
        <fullName evidence="3">Competence protein ComEA</fullName>
    </submittedName>
</protein>
<dbReference type="Gene3D" id="1.10.150.320">
    <property type="entry name" value="Photosystem II 12 kDa extrinsic protein"/>
    <property type="match status" value="1"/>
</dbReference>
<dbReference type="PATRIC" id="fig|571913.6.peg.3600"/>
<dbReference type="Pfam" id="PF12836">
    <property type="entry name" value="HHH_3"/>
    <property type="match status" value="1"/>
</dbReference>
<dbReference type="GO" id="GO:0015628">
    <property type="term" value="P:protein secretion by the type II secretion system"/>
    <property type="evidence" value="ECO:0007669"/>
    <property type="project" value="TreeGrafter"/>
</dbReference>
<evidence type="ECO:0000256" key="1">
    <source>
        <dbReference type="SAM" id="MobiDB-lite"/>
    </source>
</evidence>
<dbReference type="KEGG" id="lmoi:VV02_17750"/>
<dbReference type="NCBIfam" id="TIGR00426">
    <property type="entry name" value="competence protein ComEA helix-hairpin-helix repeat region"/>
    <property type="match status" value="1"/>
</dbReference>
<dbReference type="GO" id="GO:0015627">
    <property type="term" value="C:type II protein secretion system complex"/>
    <property type="evidence" value="ECO:0007669"/>
    <property type="project" value="TreeGrafter"/>
</dbReference>
<feature type="compositionally biased region" description="Low complexity" evidence="1">
    <location>
        <begin position="83"/>
        <end position="93"/>
    </location>
</feature>
<sequence>MVHVVGQVRRPGVVRLPAGARVQDAVTAAGGATAKADLARVNLARPVVDGEQVIVPRPGEQVAPPASVPGAASTGSAGGPVAGAGSSAPGGPVNLNTADEAGLDGLPGVGPVIAQRIVQWRTENGRFTSVEELSEVSGIGDKLMEQLRPLVSV</sequence>
<dbReference type="PANTHER" id="PTHR21180">
    <property type="entry name" value="ENDONUCLEASE/EXONUCLEASE/PHOSPHATASE FAMILY DOMAIN-CONTAINING PROTEIN 1"/>
    <property type="match status" value="1"/>
</dbReference>
<dbReference type="STRING" id="571913.VV02_17750"/>
<dbReference type="Gene3D" id="3.10.560.10">
    <property type="entry name" value="Outer membrane lipoprotein wza domain like"/>
    <property type="match status" value="1"/>
</dbReference>
<dbReference type="InterPro" id="IPR019554">
    <property type="entry name" value="Soluble_ligand-bd"/>
</dbReference>
<feature type="domain" description="Soluble ligand binding" evidence="2">
    <location>
        <begin position="1"/>
        <end position="53"/>
    </location>
</feature>
<reference evidence="3 4" key="1">
    <citation type="submission" date="2015-03" db="EMBL/GenBank/DDBJ databases">
        <title>Luteipulveratus halotolerans sp. nov., a novel actinobacterium (Dermacoccaceae) from Sarawak, Malaysia.</title>
        <authorList>
            <person name="Juboi H."/>
            <person name="Basik A."/>
            <person name="Shamsul S.S."/>
            <person name="Arnold P."/>
            <person name="Schmitt E.K."/>
            <person name="Sanglier J.-J."/>
            <person name="Yeo T."/>
        </authorList>
    </citation>
    <scope>NUCLEOTIDE SEQUENCE [LARGE SCALE GENOMIC DNA]</scope>
    <source>
        <strain evidence="3 4">MN07-A0370</strain>
    </source>
</reference>
<dbReference type="InterPro" id="IPR004509">
    <property type="entry name" value="Competence_ComEA_HhH"/>
</dbReference>
<dbReference type="Proteomes" id="UP000066480">
    <property type="component" value="Chromosome"/>
</dbReference>